<name>A0A645D0D8_9ZZZZ</name>
<organism evidence="1">
    <name type="scientific">bioreactor metagenome</name>
    <dbReference type="NCBI Taxonomy" id="1076179"/>
    <lineage>
        <taxon>unclassified sequences</taxon>
        <taxon>metagenomes</taxon>
        <taxon>ecological metagenomes</taxon>
    </lineage>
</organism>
<dbReference type="AlphaFoldDB" id="A0A645D0D8"/>
<sequence>MVKLGMSNDLGTTLDAWQANMQDLCRILRELLDVIRAKFSPDNRLMLAFLWADEAVSILCEKHAIDLYMTSSALQEQMPATLTGLLAFSREEMEYRSEQDYPSGSNNPETVQYRKAVLKKWTQSALYLIPEISRWPKRVSEILAGTAAGIAMAFATLTAIFAETTFIRNSLQWALIVIIGYVFKDRIKEWLRLFFNAVLPRMMADEISSFLSPKTNKKICSSRIKLKFEEPDTLPTMVKEIRKDKNNPFRDMLPKEDIIHYMRDLVMHPLTKHGLERERFPRENNFTLVTRIRLDDFLKEMDDPNDVVFRMDPNADELDQLNSERVYHLHLVIREYAKKEDLDVYSHYTIVLNKSGIVRIEQMPLL</sequence>
<reference evidence="1" key="1">
    <citation type="submission" date="2019-08" db="EMBL/GenBank/DDBJ databases">
        <authorList>
            <person name="Kucharzyk K."/>
            <person name="Murdoch R.W."/>
            <person name="Higgins S."/>
            <person name="Loffler F."/>
        </authorList>
    </citation>
    <scope>NUCLEOTIDE SEQUENCE</scope>
</reference>
<gene>
    <name evidence="1" type="ORF">SDC9_129639</name>
</gene>
<accession>A0A645D0D8</accession>
<protein>
    <submittedName>
        <fullName evidence="1">Uncharacterized protein</fullName>
    </submittedName>
</protein>
<evidence type="ECO:0000313" key="1">
    <source>
        <dbReference type="EMBL" id="MPM82578.1"/>
    </source>
</evidence>
<dbReference type="EMBL" id="VSSQ01031622">
    <property type="protein sequence ID" value="MPM82578.1"/>
    <property type="molecule type" value="Genomic_DNA"/>
</dbReference>
<proteinExistence type="predicted"/>
<comment type="caution">
    <text evidence="1">The sequence shown here is derived from an EMBL/GenBank/DDBJ whole genome shotgun (WGS) entry which is preliminary data.</text>
</comment>